<organism evidence="2 3">
    <name type="scientific">Rhizoctonia solani</name>
    <dbReference type="NCBI Taxonomy" id="456999"/>
    <lineage>
        <taxon>Eukaryota</taxon>
        <taxon>Fungi</taxon>
        <taxon>Dikarya</taxon>
        <taxon>Basidiomycota</taxon>
        <taxon>Agaricomycotina</taxon>
        <taxon>Agaricomycetes</taxon>
        <taxon>Cantharellales</taxon>
        <taxon>Ceratobasidiaceae</taxon>
        <taxon>Rhizoctonia</taxon>
    </lineage>
</organism>
<dbReference type="Pfam" id="PF14033">
    <property type="entry name" value="DUF4246"/>
    <property type="match status" value="1"/>
</dbReference>
<protein>
    <recommendedName>
        <fullName evidence="1">DUF4246 domain-containing protein</fullName>
    </recommendedName>
</protein>
<dbReference type="InterPro" id="IPR049192">
    <property type="entry name" value="DUF4246_C"/>
</dbReference>
<accession>A0A8H3B8M5</accession>
<dbReference type="PANTHER" id="PTHR33119">
    <property type="entry name" value="IFI3P"/>
    <property type="match status" value="1"/>
</dbReference>
<proteinExistence type="predicted"/>
<dbReference type="PANTHER" id="PTHR33119:SF1">
    <property type="entry name" value="FE2OG DIOXYGENASE DOMAIN-CONTAINING PROTEIN"/>
    <property type="match status" value="1"/>
</dbReference>
<comment type="caution">
    <text evidence="2">The sequence shown here is derived from an EMBL/GenBank/DDBJ whole genome shotgun (WGS) entry which is preliminary data.</text>
</comment>
<gene>
    <name evidence="2" type="ORF">RDB_LOCUS143909</name>
</gene>
<evidence type="ECO:0000313" key="3">
    <source>
        <dbReference type="Proteomes" id="UP000663846"/>
    </source>
</evidence>
<evidence type="ECO:0000259" key="1">
    <source>
        <dbReference type="Pfam" id="PF14033"/>
    </source>
</evidence>
<evidence type="ECO:0000313" key="2">
    <source>
        <dbReference type="EMBL" id="CAE6449677.1"/>
    </source>
</evidence>
<name>A0A8H3B8M5_9AGAM</name>
<dbReference type="EMBL" id="CAJMWS010000527">
    <property type="protein sequence ID" value="CAE6449677.1"/>
    <property type="molecule type" value="Genomic_DNA"/>
</dbReference>
<reference evidence="2" key="1">
    <citation type="submission" date="2021-01" db="EMBL/GenBank/DDBJ databases">
        <authorList>
            <person name="Kaushik A."/>
        </authorList>
    </citation>
    <scope>NUCLEOTIDE SEQUENCE</scope>
    <source>
        <strain evidence="2">AG1-1C</strain>
    </source>
</reference>
<feature type="domain" description="DUF4246" evidence="1">
    <location>
        <begin position="16"/>
        <end position="192"/>
    </location>
</feature>
<dbReference type="Proteomes" id="UP000663846">
    <property type="component" value="Unassembled WGS sequence"/>
</dbReference>
<sequence>MATLTPRLQPSSELRKSVKSESRINNLHLIEHADLYKAVEDLLAAFITLFEHIPTDSIVINKVIPGRIIDEFFGSSAPPDPDCYSDHPEHEKALCEWQASRPPVVWWIRKDGYNPGGLEKRVLKYALSGRTIQVIVRLANIHLIPENSEYSGGLWHIDGMNNDVIAAPEICYYHEENITESRLAFHTTFSAPKLYDTAEYRV</sequence>
<dbReference type="InterPro" id="IPR025340">
    <property type="entry name" value="DUF4246"/>
</dbReference>
<dbReference type="AlphaFoldDB" id="A0A8H3B8M5"/>